<sequence>MEKLPDELWLLIFNSLHKFDVIYSFHDLNLRFQNLIRFYASSIDLSDLSFKVFLRFCRETLPIHGHMIQRLTIKGTHQLNVFGEEYILLKRMNHLQCLTLAQVQVSTEKLDVYLKQIPSLNTLHLKLSHNSELRLENILSKNMLFLTNLSLLEHNSYYFENVNIIAQSGTQLPQLKILTIEDLKTTNDLYYLFKMMYNLEELNLCISKFDPQSLLDNAVPQLLTIMRLEITCTLDSQQTMNLLREFLFLFKKQLKSLKLIIYSMEEKFVTELNDIIKTNFPNIVSFDYSFEILNQPTETLATVSGCFNIMLNANFFKMTLQKLKNYTTVLLDVDDRHSQIESLLTSNDLLLPKLYKVYIYEKFFSSDLRIRFYSKLLSISPNIRYLYVNHSNSEATINLLSKLPKVTKLMIKNLSCRNSYKECESPFHETYIIELSQILPKLKELILETPVWPETSHEKNLTPILAIMHSRKYFKSLIHLRLKLKIHCYQNDVGGVMVQKMDEALTAYLKDDQYKNLFYETIYSGNQLYIIDVWF</sequence>
<dbReference type="InterPro" id="IPR032675">
    <property type="entry name" value="LRR_dom_sf"/>
</dbReference>
<comment type="caution">
    <text evidence="1">The sequence shown here is derived from an EMBL/GenBank/DDBJ whole genome shotgun (WGS) entry which is preliminary data.</text>
</comment>
<evidence type="ECO:0000313" key="1">
    <source>
        <dbReference type="EMBL" id="CAF2162491.1"/>
    </source>
</evidence>
<name>A0A816YNA4_9BILA</name>
<keyword evidence="4" id="KW-1185">Reference proteome</keyword>
<dbReference type="AlphaFoldDB" id="A0A816YNA4"/>
<dbReference type="SUPFAM" id="SSF52047">
    <property type="entry name" value="RNI-like"/>
    <property type="match status" value="1"/>
</dbReference>
<gene>
    <name evidence="2" type="ORF">OVN521_LOCUS27385</name>
    <name evidence="1" type="ORF">WKI299_LOCUS32326</name>
</gene>
<evidence type="ECO:0008006" key="5">
    <source>
        <dbReference type="Google" id="ProtNLM"/>
    </source>
</evidence>
<proteinExistence type="predicted"/>
<evidence type="ECO:0000313" key="2">
    <source>
        <dbReference type="EMBL" id="CAF4220018.1"/>
    </source>
</evidence>
<dbReference type="Proteomes" id="UP000663866">
    <property type="component" value="Unassembled WGS sequence"/>
</dbReference>
<dbReference type="Gene3D" id="3.80.10.10">
    <property type="entry name" value="Ribonuclease Inhibitor"/>
    <property type="match status" value="1"/>
</dbReference>
<organism evidence="1 3">
    <name type="scientific">Rotaria magnacalcarata</name>
    <dbReference type="NCBI Taxonomy" id="392030"/>
    <lineage>
        <taxon>Eukaryota</taxon>
        <taxon>Metazoa</taxon>
        <taxon>Spiralia</taxon>
        <taxon>Gnathifera</taxon>
        <taxon>Rotifera</taxon>
        <taxon>Eurotatoria</taxon>
        <taxon>Bdelloidea</taxon>
        <taxon>Philodinida</taxon>
        <taxon>Philodinidae</taxon>
        <taxon>Rotaria</taxon>
    </lineage>
</organism>
<dbReference type="Proteomes" id="UP000663856">
    <property type="component" value="Unassembled WGS sequence"/>
</dbReference>
<dbReference type="EMBL" id="CAJOBG010007542">
    <property type="protein sequence ID" value="CAF4220018.1"/>
    <property type="molecule type" value="Genomic_DNA"/>
</dbReference>
<accession>A0A816YNA4</accession>
<reference evidence="1" key="1">
    <citation type="submission" date="2021-02" db="EMBL/GenBank/DDBJ databases">
        <authorList>
            <person name="Nowell W R."/>
        </authorList>
    </citation>
    <scope>NUCLEOTIDE SEQUENCE</scope>
</reference>
<protein>
    <recommendedName>
        <fullName evidence="5">F-box domain-containing protein</fullName>
    </recommendedName>
</protein>
<evidence type="ECO:0000313" key="3">
    <source>
        <dbReference type="Proteomes" id="UP000663856"/>
    </source>
</evidence>
<dbReference type="EMBL" id="CAJNRF010014896">
    <property type="protein sequence ID" value="CAF2162491.1"/>
    <property type="molecule type" value="Genomic_DNA"/>
</dbReference>
<evidence type="ECO:0000313" key="4">
    <source>
        <dbReference type="Proteomes" id="UP000663866"/>
    </source>
</evidence>